<comment type="similarity">
    <text evidence="1">Belongs to the UDP-glycosyltransferase family.</text>
</comment>
<dbReference type="InterPro" id="IPR035595">
    <property type="entry name" value="UDP_glycos_trans_CS"/>
</dbReference>
<evidence type="ECO:0000256" key="1">
    <source>
        <dbReference type="ARBA" id="ARBA00009995"/>
    </source>
</evidence>
<dbReference type="AlphaFoldDB" id="A0A5B6UUU5"/>
<dbReference type="PANTHER" id="PTHR48048">
    <property type="entry name" value="GLYCOSYLTRANSFERASE"/>
    <property type="match status" value="1"/>
</dbReference>
<keyword evidence="2" id="KW-0328">Glycosyltransferase</keyword>
<accession>A0A5B6UUU5</accession>
<keyword evidence="3 4" id="KW-0808">Transferase</keyword>
<dbReference type="Pfam" id="PF00201">
    <property type="entry name" value="UDPGT"/>
    <property type="match status" value="2"/>
</dbReference>
<name>A0A5B6UUU5_9ROSI</name>
<comment type="caution">
    <text evidence="4">The sequence shown here is derived from an EMBL/GenBank/DDBJ whole genome shotgun (WGS) entry which is preliminary data.</text>
</comment>
<dbReference type="EMBL" id="SMMG02000009">
    <property type="protein sequence ID" value="KAA3459892.1"/>
    <property type="molecule type" value="Genomic_DNA"/>
</dbReference>
<dbReference type="FunFam" id="3.40.50.2000:FF:000020">
    <property type="entry name" value="Glycosyltransferase"/>
    <property type="match status" value="1"/>
</dbReference>
<dbReference type="Gene3D" id="3.40.50.2000">
    <property type="entry name" value="Glycogen Phosphorylase B"/>
    <property type="match status" value="5"/>
</dbReference>
<dbReference type="CDD" id="cd03784">
    <property type="entry name" value="GT1_Gtf-like"/>
    <property type="match status" value="2"/>
</dbReference>
<protein>
    <submittedName>
        <fullName evidence="4">UDP-glycosyltransferase 88A1-like</fullName>
    </submittedName>
</protein>
<gene>
    <name evidence="4" type="ORF">EPI10_026614</name>
</gene>
<dbReference type="PROSITE" id="PS00375">
    <property type="entry name" value="UDPGT"/>
    <property type="match status" value="2"/>
</dbReference>
<sequence>MAEAIVIYPAPLLTHQTPMVEFAKLLLSHHPSLSIHILIFTTLPSQIPSSAIPPNITCHYLPAVDLPPPSTHPFSLLCDVIRLNNPDFRRALLTISNNYTLNAVIFDFFCTRFAFEIISDLNIPCYCFCTFAAGSLASLLYLPTLHNKFTQNFQDLNILLDIPGVPSIPSSDMPSPVLKRNEWYEIFLNNSTCLPHLAGIIVNTFECLESKVIKAIRDGFCVPEHPTPPLYCVGPCIAYSTADGGDVPHCLKWLDSQPSKSVVFLCFGSSGSFSMQQIKEIAVGLESSGQRFLWVVKNPPLEDQSLDPDLNSLLPQGFLERTKERGRVVKSWAPQAAVLNHDSVGGFITHCGWNSVLESVCAGVPMLAWPLYAEQRLNRVLMVEEMKIALPMVESETGFVCSTEVEKRVKELIESQESDSVRQRTLDMKRAAEVATSEGAIVMYPAPMLTHLAPMVEFAKLLLTHHPSLSIHILIATLPSQTSSTVPSPVPPSITFHYLPTVDRLPTSTELDTLLFDVIRLRNPDVCRTLLTISNNYTINTIIVDFFCIRAVFTQSFQHLNVLFDILGAPPIPSADMPPTTSKCNKLYDIFLDIATNLPRSTGIIVDTFEYLEPKIFKEINDGLFLLDYPTPPIYCIGPLIVNTTVDGDGVPHLRSFSVQQLKEIAVRNPPLERSGQKFLWIVRNPPLENQSLNIDTKIDLDLKSLLPPGFLERTKEKGLVVKSWAPQLTVLNHDSVGGFVTHCGWNSVLESVCAGVPMLAWPLYAEQMVNRVLMVEEMKIALPMVESETGFVSSTEVEKQVKEVMGSKEGDSVRERTLAMKHAARWRRVREVPLTLRWPNSSSHRSKNDSD</sequence>
<dbReference type="FunFam" id="3.40.50.2000:FF:000056">
    <property type="entry name" value="Glycosyltransferase"/>
    <property type="match status" value="1"/>
</dbReference>
<dbReference type="InterPro" id="IPR050481">
    <property type="entry name" value="UDP-glycosyltransf_plant"/>
</dbReference>
<dbReference type="InterPro" id="IPR002213">
    <property type="entry name" value="UDP_glucos_trans"/>
</dbReference>
<dbReference type="PANTHER" id="PTHR48048:SF30">
    <property type="entry name" value="GLYCOSYLTRANSFERASE"/>
    <property type="match status" value="1"/>
</dbReference>
<proteinExistence type="inferred from homology"/>
<dbReference type="Proteomes" id="UP000325315">
    <property type="component" value="Unassembled WGS sequence"/>
</dbReference>
<organism evidence="4 5">
    <name type="scientific">Gossypium australe</name>
    <dbReference type="NCBI Taxonomy" id="47621"/>
    <lineage>
        <taxon>Eukaryota</taxon>
        <taxon>Viridiplantae</taxon>
        <taxon>Streptophyta</taxon>
        <taxon>Embryophyta</taxon>
        <taxon>Tracheophyta</taxon>
        <taxon>Spermatophyta</taxon>
        <taxon>Magnoliopsida</taxon>
        <taxon>eudicotyledons</taxon>
        <taxon>Gunneridae</taxon>
        <taxon>Pentapetalae</taxon>
        <taxon>rosids</taxon>
        <taxon>malvids</taxon>
        <taxon>Malvales</taxon>
        <taxon>Malvaceae</taxon>
        <taxon>Malvoideae</taxon>
        <taxon>Gossypium</taxon>
    </lineage>
</organism>
<evidence type="ECO:0000256" key="3">
    <source>
        <dbReference type="ARBA" id="ARBA00022679"/>
    </source>
</evidence>
<evidence type="ECO:0000256" key="2">
    <source>
        <dbReference type="ARBA" id="ARBA00022676"/>
    </source>
</evidence>
<dbReference type="OrthoDB" id="5835829at2759"/>
<reference evidence="5" key="1">
    <citation type="journal article" date="2019" name="Plant Biotechnol. J.">
        <title>Genome sequencing of the Australian wild diploid species Gossypium australe highlights disease resistance and delayed gland morphogenesis.</title>
        <authorList>
            <person name="Cai Y."/>
            <person name="Cai X."/>
            <person name="Wang Q."/>
            <person name="Wang P."/>
            <person name="Zhang Y."/>
            <person name="Cai C."/>
            <person name="Xu Y."/>
            <person name="Wang K."/>
            <person name="Zhou Z."/>
            <person name="Wang C."/>
            <person name="Geng S."/>
            <person name="Li B."/>
            <person name="Dong Q."/>
            <person name="Hou Y."/>
            <person name="Wang H."/>
            <person name="Ai P."/>
            <person name="Liu Z."/>
            <person name="Yi F."/>
            <person name="Sun M."/>
            <person name="An G."/>
            <person name="Cheng J."/>
            <person name="Zhang Y."/>
            <person name="Shi Q."/>
            <person name="Xie Y."/>
            <person name="Shi X."/>
            <person name="Chang Y."/>
            <person name="Huang F."/>
            <person name="Chen Y."/>
            <person name="Hong S."/>
            <person name="Mi L."/>
            <person name="Sun Q."/>
            <person name="Zhang L."/>
            <person name="Zhou B."/>
            <person name="Peng R."/>
            <person name="Zhang X."/>
            <person name="Liu F."/>
        </authorList>
    </citation>
    <scope>NUCLEOTIDE SEQUENCE [LARGE SCALE GENOMIC DNA]</scope>
    <source>
        <strain evidence="5">cv. PA1801</strain>
    </source>
</reference>
<evidence type="ECO:0000313" key="5">
    <source>
        <dbReference type="Proteomes" id="UP000325315"/>
    </source>
</evidence>
<keyword evidence="5" id="KW-1185">Reference proteome</keyword>
<evidence type="ECO:0000313" key="4">
    <source>
        <dbReference type="EMBL" id="KAA3459892.1"/>
    </source>
</evidence>
<dbReference type="SUPFAM" id="SSF53756">
    <property type="entry name" value="UDP-Glycosyltransferase/glycogen phosphorylase"/>
    <property type="match status" value="2"/>
</dbReference>
<dbReference type="GO" id="GO:0035251">
    <property type="term" value="F:UDP-glucosyltransferase activity"/>
    <property type="evidence" value="ECO:0007669"/>
    <property type="project" value="InterPro"/>
</dbReference>